<keyword evidence="1" id="KW-1133">Transmembrane helix</keyword>
<dbReference type="Proteomes" id="UP000037685">
    <property type="component" value="Unassembled WGS sequence"/>
</dbReference>
<name>A0A0M9AC42_THEAQ</name>
<proteinExistence type="predicted"/>
<evidence type="ECO:0000313" key="2">
    <source>
        <dbReference type="EMBL" id="KOX89037.1"/>
    </source>
</evidence>
<feature type="transmembrane region" description="Helical" evidence="1">
    <location>
        <begin position="88"/>
        <end position="107"/>
    </location>
</feature>
<accession>A0A0M9AC42</accession>
<evidence type="ECO:0000256" key="1">
    <source>
        <dbReference type="SAM" id="Phobius"/>
    </source>
</evidence>
<dbReference type="EMBL" id="LHCI01000106">
    <property type="protein sequence ID" value="KOX89037.1"/>
    <property type="molecule type" value="Genomic_DNA"/>
</dbReference>
<dbReference type="PATRIC" id="fig|271.14.peg.274"/>
<protein>
    <recommendedName>
        <fullName evidence="4">Apolipoprotein N-acyltransferase</fullName>
    </recommendedName>
</protein>
<keyword evidence="1" id="KW-0812">Transmembrane</keyword>
<gene>
    <name evidence="2" type="ORF">BVI061214_00184</name>
</gene>
<comment type="caution">
    <text evidence="2">The sequence shown here is derived from an EMBL/GenBank/DDBJ whole genome shotgun (WGS) entry which is preliminary data.</text>
</comment>
<organism evidence="2 3">
    <name type="scientific">Thermus aquaticus</name>
    <dbReference type="NCBI Taxonomy" id="271"/>
    <lineage>
        <taxon>Bacteria</taxon>
        <taxon>Thermotogati</taxon>
        <taxon>Deinococcota</taxon>
        <taxon>Deinococci</taxon>
        <taxon>Thermales</taxon>
        <taxon>Thermaceae</taxon>
        <taxon>Thermus</taxon>
    </lineage>
</organism>
<dbReference type="AlphaFoldDB" id="A0A0M9AC42"/>
<evidence type="ECO:0000313" key="3">
    <source>
        <dbReference type="Proteomes" id="UP000037685"/>
    </source>
</evidence>
<sequence>MLEALAFPLLLALAFRLEGRLPLPALGVWLNLLWFVYQNEWGSGWLAYLRGLGIGLFLAAGYGRPGLAWALTPWPLLLYLRLDVREFALYLPALGEGMVLGALLYLAGFRRR</sequence>
<dbReference type="RefSeq" id="WP_003045174.1">
    <property type="nucleotide sequence ID" value="NZ_LHCI01000106.1"/>
</dbReference>
<reference evidence="2 3" key="1">
    <citation type="submission" date="2015-07" db="EMBL/GenBank/DDBJ databases">
        <authorList>
            <person name="Noorani M."/>
        </authorList>
    </citation>
    <scope>NUCLEOTIDE SEQUENCE [LARGE SCALE GENOMIC DNA]</scope>
    <source>
        <strain evidence="3">ATCC 25104 / DSM 625 / JCM 10724 / NBRC 103206 / NCIMB 11243 / YT-1</strain>
    </source>
</reference>
<keyword evidence="1" id="KW-0472">Membrane</keyword>
<evidence type="ECO:0008006" key="4">
    <source>
        <dbReference type="Google" id="ProtNLM"/>
    </source>
</evidence>